<dbReference type="EMBL" id="JANSHE010007059">
    <property type="protein sequence ID" value="KAJ2965345.1"/>
    <property type="molecule type" value="Genomic_DNA"/>
</dbReference>
<evidence type="ECO:0000313" key="1">
    <source>
        <dbReference type="EMBL" id="KAJ2965345.1"/>
    </source>
</evidence>
<accession>A0ACC1MEB5</accession>
<gene>
    <name evidence="1" type="ORF">NUW54_g14149</name>
</gene>
<organism evidence="1 2">
    <name type="scientific">Trametes sanguinea</name>
    <dbReference type="NCBI Taxonomy" id="158606"/>
    <lineage>
        <taxon>Eukaryota</taxon>
        <taxon>Fungi</taxon>
        <taxon>Dikarya</taxon>
        <taxon>Basidiomycota</taxon>
        <taxon>Agaricomycotina</taxon>
        <taxon>Agaricomycetes</taxon>
        <taxon>Polyporales</taxon>
        <taxon>Polyporaceae</taxon>
        <taxon>Trametes</taxon>
    </lineage>
</organism>
<sequence length="303" mass="33984">MGPQIPMPMMQGPVLPQGYPQQGMPFLSQAGIFAQAPFPMSQQPSGYASQPQMMNPPPLNQYGSPTPATPDPQSSSFQMRRQSGVSDTLRGSPMEDIRSPSLKRKSPSVDRPPPSSSRRQSDIGRTDNGRAAKHPRLSYPDPTDEPMLPFAEASPISPKARRESSSAQGKKLFARENGEPCKFFVQVDIRPRTRIADAIKKNGGKLVPDIAEADYVILGSPSTRTFEERLKQACSYDKQAVRPQWVFECVERNAIVDLDPFSFEGMTVEKKRERARVTAFSYTTRTSLWMMMKTVMMRRRKRP</sequence>
<name>A0ACC1MEB5_9APHY</name>
<comment type="caution">
    <text evidence="1">The sequence shown here is derived from an EMBL/GenBank/DDBJ whole genome shotgun (WGS) entry which is preliminary data.</text>
</comment>
<dbReference type="Proteomes" id="UP001144978">
    <property type="component" value="Unassembled WGS sequence"/>
</dbReference>
<keyword evidence="2" id="KW-1185">Reference proteome</keyword>
<reference evidence="1" key="1">
    <citation type="submission" date="2022-08" db="EMBL/GenBank/DDBJ databases">
        <title>Genome Sequence of Pycnoporus sanguineus.</title>
        <authorList>
            <person name="Buettner E."/>
        </authorList>
    </citation>
    <scope>NUCLEOTIDE SEQUENCE</scope>
    <source>
        <strain evidence="1">CG-C14</strain>
    </source>
</reference>
<protein>
    <submittedName>
        <fullName evidence="1">Uncharacterized protein</fullName>
    </submittedName>
</protein>
<proteinExistence type="predicted"/>
<evidence type="ECO:0000313" key="2">
    <source>
        <dbReference type="Proteomes" id="UP001144978"/>
    </source>
</evidence>